<organism evidence="1 2">
    <name type="scientific">Conexibacter stalactiti</name>
    <dbReference type="NCBI Taxonomy" id="1940611"/>
    <lineage>
        <taxon>Bacteria</taxon>
        <taxon>Bacillati</taxon>
        <taxon>Actinomycetota</taxon>
        <taxon>Thermoleophilia</taxon>
        <taxon>Solirubrobacterales</taxon>
        <taxon>Conexibacteraceae</taxon>
        <taxon>Conexibacter</taxon>
    </lineage>
</organism>
<proteinExistence type="predicted"/>
<dbReference type="RefSeq" id="WP_318594985.1">
    <property type="nucleotide sequence ID" value="NZ_JAWSTH010000001.1"/>
</dbReference>
<evidence type="ECO:0000313" key="1">
    <source>
        <dbReference type="EMBL" id="MDW5592726.1"/>
    </source>
</evidence>
<comment type="caution">
    <text evidence="1">The sequence shown here is derived from an EMBL/GenBank/DDBJ whole genome shotgun (WGS) entry which is preliminary data.</text>
</comment>
<name>A0ABU4HHE4_9ACTN</name>
<gene>
    <name evidence="1" type="ORF">R7226_00155</name>
</gene>
<dbReference type="Proteomes" id="UP001284601">
    <property type="component" value="Unassembled WGS sequence"/>
</dbReference>
<reference evidence="2" key="1">
    <citation type="submission" date="2023-07" db="EMBL/GenBank/DDBJ databases">
        <title>Conexibacter stalactiti sp. nov., isolated from stalactites in a lava cave and emended description of the genus Conexibacter.</title>
        <authorList>
            <person name="Lee S.D."/>
        </authorList>
    </citation>
    <scope>NUCLEOTIDE SEQUENCE [LARGE SCALE GENOMIC DNA]</scope>
    <source>
        <strain evidence="2">KCTC 39840</strain>
    </source>
</reference>
<accession>A0ABU4HHE4</accession>
<dbReference type="InterPro" id="IPR008930">
    <property type="entry name" value="Terpenoid_cyclase/PrenylTrfase"/>
</dbReference>
<dbReference type="SUPFAM" id="SSF48239">
    <property type="entry name" value="Terpenoid cyclases/Protein prenyltransferases"/>
    <property type="match status" value="1"/>
</dbReference>
<evidence type="ECO:0000313" key="2">
    <source>
        <dbReference type="Proteomes" id="UP001284601"/>
    </source>
</evidence>
<evidence type="ECO:0008006" key="3">
    <source>
        <dbReference type="Google" id="ProtNLM"/>
    </source>
</evidence>
<protein>
    <recommendedName>
        <fullName evidence="3">Prenyltransferase</fullName>
    </recommendedName>
</protein>
<keyword evidence="2" id="KW-1185">Reference proteome</keyword>
<dbReference type="EMBL" id="JAWSTH010000001">
    <property type="protein sequence ID" value="MDW5592726.1"/>
    <property type="molecule type" value="Genomic_DNA"/>
</dbReference>
<sequence length="306" mass="31639">MTDLATAETFLVTHARLLERRRLELLLGRADAAEGVIAALAGYRNPDGGYGWGLEPDLRAAGSQPAGAFQALTVLAELAELDSAAAPAAGELAGALCDWLGTIALDGGALPFALAGAEGPGTAPWWAGGDPTEPSLHITAGIVAYAQRVRAHAPALAGHSWLTRATDWCLEQVAAGERPAGGGYTLAFVLGLLDAVVDVRPSATAELERMAAFVPPSGALPVSGGVDDEQLRPLRISPEPGRPLRALMPADAIARDLAALAQEQQEDGGWTVDFPSSSPAGAIEWRGIATIEALTLLRANRSIEVP</sequence>